<keyword evidence="1" id="KW-0805">Transcription regulation</keyword>
<proteinExistence type="predicted"/>
<dbReference type="KEGG" id="svu:B1H20_18520"/>
<name>A0A1V0UDF6_STRVN</name>
<protein>
    <recommendedName>
        <fullName evidence="3">ANTAR domain-containing protein</fullName>
    </recommendedName>
</protein>
<gene>
    <name evidence="4" type="ORF">B1H20_18520</name>
</gene>
<dbReference type="SUPFAM" id="SSF55781">
    <property type="entry name" value="GAF domain-like"/>
    <property type="match status" value="1"/>
</dbReference>
<dbReference type="AlphaFoldDB" id="A0A1V0UDF6"/>
<dbReference type="STRING" id="1935.B1H20_18520"/>
<keyword evidence="2" id="KW-0804">Transcription</keyword>
<accession>A0A1V0UDF6</accession>
<dbReference type="GO" id="GO:0003723">
    <property type="term" value="F:RNA binding"/>
    <property type="evidence" value="ECO:0007669"/>
    <property type="project" value="InterPro"/>
</dbReference>
<dbReference type="Gene3D" id="3.30.450.40">
    <property type="match status" value="1"/>
</dbReference>
<evidence type="ECO:0000259" key="3">
    <source>
        <dbReference type="SMART" id="SM01012"/>
    </source>
</evidence>
<evidence type="ECO:0000313" key="5">
    <source>
        <dbReference type="Proteomes" id="UP000192445"/>
    </source>
</evidence>
<dbReference type="SMART" id="SM01012">
    <property type="entry name" value="ANTAR"/>
    <property type="match status" value="1"/>
</dbReference>
<dbReference type="InterPro" id="IPR029016">
    <property type="entry name" value="GAF-like_dom_sf"/>
</dbReference>
<dbReference type="Proteomes" id="UP000192445">
    <property type="component" value="Chromosome"/>
</dbReference>
<feature type="domain" description="ANTAR" evidence="3">
    <location>
        <begin position="164"/>
        <end position="218"/>
    </location>
</feature>
<evidence type="ECO:0000313" key="4">
    <source>
        <dbReference type="EMBL" id="ARF63147.1"/>
    </source>
</evidence>
<organism evidence="4 5">
    <name type="scientific">Streptomyces violaceoruber</name>
    <dbReference type="NCBI Taxonomy" id="1935"/>
    <lineage>
        <taxon>Bacteria</taxon>
        <taxon>Bacillati</taxon>
        <taxon>Actinomycetota</taxon>
        <taxon>Actinomycetes</taxon>
        <taxon>Kitasatosporales</taxon>
        <taxon>Streptomycetaceae</taxon>
        <taxon>Streptomyces</taxon>
        <taxon>Streptomyces violaceoruber group</taxon>
    </lineage>
</organism>
<evidence type="ECO:0000256" key="2">
    <source>
        <dbReference type="ARBA" id="ARBA00023163"/>
    </source>
</evidence>
<dbReference type="Gene3D" id="1.10.10.10">
    <property type="entry name" value="Winged helix-like DNA-binding domain superfamily/Winged helix DNA-binding domain"/>
    <property type="match status" value="1"/>
</dbReference>
<dbReference type="InterPro" id="IPR005561">
    <property type="entry name" value="ANTAR"/>
</dbReference>
<dbReference type="InterPro" id="IPR036388">
    <property type="entry name" value="WH-like_DNA-bd_sf"/>
</dbReference>
<dbReference type="EMBL" id="CP020570">
    <property type="protein sequence ID" value="ARF63147.1"/>
    <property type="molecule type" value="Genomic_DNA"/>
</dbReference>
<sequence>MLSPEMTQILRVLHTGAGAGLDDDCVSALGMDHLVVSLVVEDRITEQLWSSGLVGSAFEDLQFTLGQGPGPDALRLGRAIVEPDLTAMGADRWPLLVPAMTHLRAQAVFCFPLALGGITVGILTALRASPGHMGGQQMDDALGLAAALTLQFLGGRGARFETWLEAQPDGELHRAVVHQATGMLSVQLALPLGEALLRMRAYAYSHDRSIIETAEDVVARRLRLDDDRPEPESPKETKG</sequence>
<reference evidence="4 5" key="1">
    <citation type="submission" date="2017-03" db="EMBL/GenBank/DDBJ databases">
        <title>Complete Genome Sequence of a natural compounds producer, Streptomyces violaceus S21.</title>
        <authorList>
            <person name="Zhong C."/>
            <person name="Zhao Z."/>
            <person name="Fu J."/>
            <person name="Zong G."/>
            <person name="Qin R."/>
            <person name="Cao G."/>
        </authorList>
    </citation>
    <scope>NUCLEOTIDE SEQUENCE [LARGE SCALE GENOMIC DNA]</scope>
    <source>
        <strain evidence="4 5">S21</strain>
    </source>
</reference>
<evidence type="ECO:0000256" key="1">
    <source>
        <dbReference type="ARBA" id="ARBA00023015"/>
    </source>
</evidence>